<dbReference type="Pfam" id="PF04851">
    <property type="entry name" value="ResIII"/>
    <property type="match status" value="1"/>
</dbReference>
<dbReference type="PANTHER" id="PTHR47396">
    <property type="entry name" value="TYPE I RESTRICTION ENZYME ECOKI R PROTEIN"/>
    <property type="match status" value="1"/>
</dbReference>
<proteinExistence type="predicted"/>
<dbReference type="GO" id="GO:0016787">
    <property type="term" value="F:hydrolase activity"/>
    <property type="evidence" value="ECO:0007669"/>
    <property type="project" value="UniProtKB-KW"/>
</dbReference>
<dbReference type="PANTHER" id="PTHR47396:SF1">
    <property type="entry name" value="ATP-DEPENDENT HELICASE IRC3-RELATED"/>
    <property type="match status" value="1"/>
</dbReference>
<dbReference type="SMART" id="SM00490">
    <property type="entry name" value="HELICc"/>
    <property type="match status" value="1"/>
</dbReference>
<dbReference type="Pfam" id="PF00271">
    <property type="entry name" value="Helicase_C"/>
    <property type="match status" value="1"/>
</dbReference>
<dbReference type="InterPro" id="IPR001650">
    <property type="entry name" value="Helicase_C-like"/>
</dbReference>
<sequence>MDLISEFNRKLENAFGFTLHKYQEAVARELIDQLEHGERFITVSMPTGSGKTVLEMLTAEYLLSKGYRRILVLEPTRFLCDQMHSRWKQLVETGKEYEGNCWSFLKNYKVVISTPQTALKCVSTLQGEFDGVIIDEVHHAITGKYYNELIAELRPKVVVGFTALLPSKKAYRASVSKIGKVVGELKLLHYDFQKLISIDSQFNPPKALVDIFDSELDERERGVYDLLYFGRLPGEVRIIYFLERTFSRYGKKAFCESFFRAIEKGKIPKSKYADEISDFCRSEQLSHKARALLDILTVYNPKETPKLRPIIVFTSRKATAYEFKDAIIRELDVPSNKVEVLTSDLSKEQRKELISRAKKGDVYIIISTLVGEEGVDIPEAGVLVMTDVPKSPLRFYQRLGRLIRVSSPMNTKVFVITMTPKTEEYRDLSEAVWNLYREGVDVSYILLNLEEKLTTQKLLDYIKETTKMLNSKWASYMLLTQGDKPKDPVEYYLSALKSNEKFKEIIKQRFGELSDEEFEKWTFMVTTIFFLRAWSDDIKRAMKEVEKILNKGKVVGDFDKLIKDDRLFYFYDPEGLSDMVFMELERLRKYCKENQKTFCENVFFRFDRKGFLRLFTNIFPIENINDILKELRQRVSKKERIFGDIYVSISYNPSSKAIIANTHFSVFDGEVYLRLEPQFNYYNFRDDSKLKEKKLELIKLNVKDICYRAMEKYFETYVKN</sequence>
<dbReference type="InterPro" id="IPR014001">
    <property type="entry name" value="Helicase_ATP-bd"/>
</dbReference>
<protein>
    <submittedName>
        <fullName evidence="3">DEAD/DEAH box helicase</fullName>
        <ecNumber evidence="3">3.6.4.-</ecNumber>
    </submittedName>
</protein>
<dbReference type="PROSITE" id="PS51194">
    <property type="entry name" value="HELICASE_CTER"/>
    <property type="match status" value="1"/>
</dbReference>
<evidence type="ECO:0000259" key="2">
    <source>
        <dbReference type="PROSITE" id="PS51194"/>
    </source>
</evidence>
<organism evidence="3 4">
    <name type="scientific">Pyrococcus kukulkanii</name>
    <dbReference type="NCBI Taxonomy" id="1609559"/>
    <lineage>
        <taxon>Archaea</taxon>
        <taxon>Methanobacteriati</taxon>
        <taxon>Methanobacteriota</taxon>
        <taxon>Thermococci</taxon>
        <taxon>Thermococcales</taxon>
        <taxon>Thermococcaceae</taxon>
        <taxon>Pyrococcus</taxon>
    </lineage>
</organism>
<name>A0ABV4T360_9EURY</name>
<dbReference type="EC" id="3.6.4.-" evidence="3"/>
<dbReference type="InterPro" id="IPR027417">
    <property type="entry name" value="P-loop_NTPase"/>
</dbReference>
<feature type="domain" description="Helicase ATP-binding" evidence="1">
    <location>
        <begin position="32"/>
        <end position="183"/>
    </location>
</feature>
<accession>A0ABV4T360</accession>
<dbReference type="InterPro" id="IPR006935">
    <property type="entry name" value="Helicase/UvrB_N"/>
</dbReference>
<dbReference type="Gene3D" id="3.40.50.300">
    <property type="entry name" value="P-loop containing nucleotide triphosphate hydrolases"/>
    <property type="match status" value="2"/>
</dbReference>
<keyword evidence="3" id="KW-0547">Nucleotide-binding</keyword>
<keyword evidence="4" id="KW-1185">Reference proteome</keyword>
<reference evidence="3 4" key="1">
    <citation type="submission" date="2023-03" db="EMBL/GenBank/DDBJ databases">
        <title>Speciation in Pyrococcus: adaptation to high temperature as a mechanism.</title>
        <authorList>
            <person name="Gu J."/>
        </authorList>
    </citation>
    <scope>NUCLEOTIDE SEQUENCE [LARGE SCALE GENOMIC DNA]</scope>
    <source>
        <strain evidence="3 4">LMOA34</strain>
    </source>
</reference>
<keyword evidence="3" id="KW-0378">Hydrolase</keyword>
<dbReference type="RefSeq" id="WP_372823558.1">
    <property type="nucleotide sequence ID" value="NZ_JARRIF010000002.1"/>
</dbReference>
<evidence type="ECO:0000313" key="3">
    <source>
        <dbReference type="EMBL" id="MFA4804165.1"/>
    </source>
</evidence>
<evidence type="ECO:0000259" key="1">
    <source>
        <dbReference type="PROSITE" id="PS51192"/>
    </source>
</evidence>
<feature type="domain" description="Helicase C-terminal" evidence="2">
    <location>
        <begin position="291"/>
        <end position="453"/>
    </location>
</feature>
<dbReference type="PROSITE" id="PS51192">
    <property type="entry name" value="HELICASE_ATP_BIND_1"/>
    <property type="match status" value="1"/>
</dbReference>
<keyword evidence="3" id="KW-0067">ATP-binding</keyword>
<comment type="caution">
    <text evidence="3">The sequence shown here is derived from an EMBL/GenBank/DDBJ whole genome shotgun (WGS) entry which is preliminary data.</text>
</comment>
<evidence type="ECO:0000313" key="4">
    <source>
        <dbReference type="Proteomes" id="UP001571980"/>
    </source>
</evidence>
<dbReference type="GO" id="GO:0004386">
    <property type="term" value="F:helicase activity"/>
    <property type="evidence" value="ECO:0007669"/>
    <property type="project" value="UniProtKB-KW"/>
</dbReference>
<dbReference type="EMBL" id="JARRIG010000003">
    <property type="protein sequence ID" value="MFA4804165.1"/>
    <property type="molecule type" value="Genomic_DNA"/>
</dbReference>
<dbReference type="SMART" id="SM00487">
    <property type="entry name" value="DEXDc"/>
    <property type="match status" value="1"/>
</dbReference>
<dbReference type="InterPro" id="IPR050742">
    <property type="entry name" value="Helicase_Restrict-Modif_Enz"/>
</dbReference>
<dbReference type="Proteomes" id="UP001571980">
    <property type="component" value="Unassembled WGS sequence"/>
</dbReference>
<gene>
    <name evidence="3" type="ORF">P8X34_05345</name>
</gene>
<dbReference type="SUPFAM" id="SSF52540">
    <property type="entry name" value="P-loop containing nucleoside triphosphate hydrolases"/>
    <property type="match status" value="1"/>
</dbReference>
<keyword evidence="3" id="KW-0347">Helicase</keyword>